<organism evidence="2 3">
    <name type="scientific">Candidatus Nitrohelix vancouverensis</name>
    <dbReference type="NCBI Taxonomy" id="2705534"/>
    <lineage>
        <taxon>Bacteria</taxon>
        <taxon>Pseudomonadati</taxon>
        <taxon>Nitrospinota/Tectimicrobiota group</taxon>
        <taxon>Nitrospinota</taxon>
        <taxon>Nitrospinia</taxon>
        <taxon>Nitrospinales</taxon>
        <taxon>Nitrospinaceae</taxon>
        <taxon>Candidatus Nitrohelix</taxon>
    </lineage>
</organism>
<protein>
    <submittedName>
        <fullName evidence="2">Uncharacterized protein</fullName>
    </submittedName>
</protein>
<evidence type="ECO:0000256" key="1">
    <source>
        <dbReference type="SAM" id="Phobius"/>
    </source>
</evidence>
<keyword evidence="1" id="KW-0812">Transmembrane</keyword>
<name>A0A7T0G4Q3_9BACT</name>
<dbReference type="KEGG" id="nva:G3M78_14965"/>
<sequence>MNTDSNSDLPPDGSGEDGYKISLTRKIIMAIFIIAFWLAFYWHRSETPPATKAPAPSPAIPGAN</sequence>
<feature type="transmembrane region" description="Helical" evidence="1">
    <location>
        <begin position="23"/>
        <end position="42"/>
    </location>
</feature>
<accession>A0A7T0G4Q3</accession>
<keyword evidence="1" id="KW-1133">Transmembrane helix</keyword>
<proteinExistence type="predicted"/>
<evidence type="ECO:0000313" key="3">
    <source>
        <dbReference type="Proteomes" id="UP000594464"/>
    </source>
</evidence>
<keyword evidence="1" id="KW-0472">Membrane</keyword>
<reference evidence="3" key="1">
    <citation type="submission" date="2020-02" db="EMBL/GenBank/DDBJ databases">
        <title>Genomic and physiological characterization of two novel Nitrospinaceae genera.</title>
        <authorList>
            <person name="Mueller A.J."/>
            <person name="Jung M.-Y."/>
            <person name="Strachan C.R."/>
            <person name="Herbold C.W."/>
            <person name="Kirkegaard R.H."/>
            <person name="Daims H."/>
        </authorList>
    </citation>
    <scope>NUCLEOTIDE SEQUENCE [LARGE SCALE GENOMIC DNA]</scope>
</reference>
<evidence type="ECO:0000313" key="2">
    <source>
        <dbReference type="EMBL" id="QPJ66633.1"/>
    </source>
</evidence>
<dbReference type="AlphaFoldDB" id="A0A7T0G4Q3"/>
<gene>
    <name evidence="2" type="ORF">G3M78_14965</name>
</gene>
<dbReference type="EMBL" id="CP048620">
    <property type="protein sequence ID" value="QPJ66633.1"/>
    <property type="molecule type" value="Genomic_DNA"/>
</dbReference>
<dbReference type="Proteomes" id="UP000594464">
    <property type="component" value="Chromosome"/>
</dbReference>